<keyword evidence="9 15" id="KW-0233">DNA recombination</keyword>
<comment type="function">
    <text evidence="15">Plays a critical role in recombination and DNA repair. Helps process Holliday junction intermediates to mature products by catalyzing branch migration. Has replication fork regression activity, unwinds stalled or blocked replication forks to make a HJ that can be resolved. Has a DNA unwinding activity characteristic of a DNA helicase with 3'-5' polarity.</text>
</comment>
<evidence type="ECO:0000256" key="13">
    <source>
        <dbReference type="ARBA" id="ARBA00034808"/>
    </source>
</evidence>
<dbReference type="CDD" id="cd04488">
    <property type="entry name" value="RecG_wedge_OBF"/>
    <property type="match status" value="1"/>
</dbReference>
<evidence type="ECO:0000259" key="17">
    <source>
        <dbReference type="PROSITE" id="PS51194"/>
    </source>
</evidence>
<evidence type="ECO:0000256" key="14">
    <source>
        <dbReference type="ARBA" id="ARBA00048988"/>
    </source>
</evidence>
<evidence type="ECO:0000313" key="19">
    <source>
        <dbReference type="Proteomes" id="UP001516588"/>
    </source>
</evidence>
<feature type="domain" description="Helicase C-terminal" evidence="17">
    <location>
        <begin position="438"/>
        <end position="599"/>
    </location>
</feature>
<dbReference type="GO" id="GO:0016787">
    <property type="term" value="F:hydrolase activity"/>
    <property type="evidence" value="ECO:0007669"/>
    <property type="project" value="UniProtKB-KW"/>
</dbReference>
<accession>A0ABR9QYG3</accession>
<sequence length="663" mass="74301">MKIDTLKGVGPKKTVMYEKMGIRTTEDLLNYFPDSYVDYRNPKALDQLMDGEKALTCGEAVLLTPDRKRGPKSTLRILFKDGSDKMEVVFFNSPYLQKTVKIGKKYYLYGRVGTFNGRRNMVNPIIMDENVVKKEILPVYRTVKGISQSEMRKNVKTLLSQLKTEEYLPEEIVKRNGLCPPDFVFENIHFPKNREHFKAAMYRKIYEELFIMQLGMEMMKNPQRDGIVMEASANGYTDLLPFELTDAQKKVLRDIEEDMESGISMNRLVQGDVGSGKTAVAAAAMYKAVKSGYQAVLMAPTEILAKQHFESLAPVFKKAGVSVRLLTGGMKAAERRETLSEIREGSCQIVIGTHALIVDDVIYNNLGLVITDEQHRFGVNQRIKLGEKGESPHILVMTATPIPRTLAVILYGELSMSVIDALPAGRQEIVTKEIKEEQRAEMYLSLKKEFAKGRQAYVVTPLIEESESLENVSSTETLYGELKKLYGDSVSMAIVHGAMKQSEKDSVMENFSKGKIDLLIATSVIEVGIDVPNSTVMVIENAERFGLAQLHQLRGRVGRGKHQSYCYLINKGTGDVAKKRMKIMCSSSDGFYISEKDLELRGPGEIFGVRQHGLPDECIVDAVKHVDILEAAQRDAREFAGKTGKIVNYKVVKMFDGNFSIGL</sequence>
<dbReference type="NCBIfam" id="NF008165">
    <property type="entry name" value="PRK10917.1-3"/>
    <property type="match status" value="1"/>
</dbReference>
<evidence type="ECO:0000313" key="18">
    <source>
        <dbReference type="EMBL" id="MBE5035918.1"/>
    </source>
</evidence>
<keyword evidence="4 15" id="KW-0227">DNA damage</keyword>
<evidence type="ECO:0000256" key="6">
    <source>
        <dbReference type="ARBA" id="ARBA00022806"/>
    </source>
</evidence>
<dbReference type="PANTHER" id="PTHR47964">
    <property type="entry name" value="ATP-DEPENDENT DNA HELICASE HOMOLOG RECG, CHLOROPLASTIC"/>
    <property type="match status" value="1"/>
</dbReference>
<dbReference type="CDD" id="cd17992">
    <property type="entry name" value="DEXHc_RecG"/>
    <property type="match status" value="1"/>
</dbReference>
<evidence type="ECO:0000256" key="3">
    <source>
        <dbReference type="ARBA" id="ARBA00022741"/>
    </source>
</evidence>
<dbReference type="Proteomes" id="UP001516588">
    <property type="component" value="Unassembled WGS sequence"/>
</dbReference>
<keyword evidence="6 15" id="KW-0347">Helicase</keyword>
<dbReference type="InterPro" id="IPR014001">
    <property type="entry name" value="Helicase_ATP-bd"/>
</dbReference>
<evidence type="ECO:0000256" key="2">
    <source>
        <dbReference type="ARBA" id="ARBA00017846"/>
    </source>
</evidence>
<dbReference type="SMART" id="SM00487">
    <property type="entry name" value="DEXDc"/>
    <property type="match status" value="1"/>
</dbReference>
<keyword evidence="10 15" id="KW-0234">DNA repair</keyword>
<keyword evidence="5 15" id="KW-0378">Hydrolase</keyword>
<proteinExistence type="inferred from homology"/>
<name>A0ABR9QYG3_9FIRM</name>
<dbReference type="InterPro" id="IPR033454">
    <property type="entry name" value="RecG_wedge"/>
</dbReference>
<dbReference type="Gene3D" id="3.40.50.300">
    <property type="entry name" value="P-loop containing nucleotide triphosphate hydrolases"/>
    <property type="match status" value="2"/>
</dbReference>
<evidence type="ECO:0000256" key="11">
    <source>
        <dbReference type="ARBA" id="ARBA00023235"/>
    </source>
</evidence>
<dbReference type="InterPro" id="IPR011545">
    <property type="entry name" value="DEAD/DEAH_box_helicase_dom"/>
</dbReference>
<evidence type="ECO:0000256" key="10">
    <source>
        <dbReference type="ARBA" id="ARBA00023204"/>
    </source>
</evidence>
<dbReference type="InterPro" id="IPR027417">
    <property type="entry name" value="P-loop_NTPase"/>
</dbReference>
<dbReference type="NCBIfam" id="TIGR00643">
    <property type="entry name" value="recG"/>
    <property type="match status" value="1"/>
</dbReference>
<comment type="caution">
    <text evidence="18">The sequence shown here is derived from an EMBL/GenBank/DDBJ whole genome shotgun (WGS) entry which is preliminary data.</text>
</comment>
<dbReference type="Gene3D" id="2.40.50.140">
    <property type="entry name" value="Nucleic acid-binding proteins"/>
    <property type="match status" value="1"/>
</dbReference>
<dbReference type="InterPro" id="IPR001650">
    <property type="entry name" value="Helicase_C-like"/>
</dbReference>
<evidence type="ECO:0000256" key="9">
    <source>
        <dbReference type="ARBA" id="ARBA00023172"/>
    </source>
</evidence>
<gene>
    <name evidence="18" type="primary">recG</name>
    <name evidence="18" type="ORF">INF20_06490</name>
</gene>
<keyword evidence="3 15" id="KW-0547">Nucleotide-binding</keyword>
<dbReference type="InterPro" id="IPR047112">
    <property type="entry name" value="RecG/Mfd"/>
</dbReference>
<evidence type="ECO:0000259" key="16">
    <source>
        <dbReference type="PROSITE" id="PS51192"/>
    </source>
</evidence>
<comment type="catalytic activity">
    <reaction evidence="12 15">
        <text>Couples ATP hydrolysis with the unwinding of duplex DNA by translocating in the 3'-5' direction.</text>
        <dbReference type="EC" id="5.6.2.4"/>
    </reaction>
</comment>
<dbReference type="SMART" id="SM00490">
    <property type="entry name" value="HELICc"/>
    <property type="match status" value="2"/>
</dbReference>
<dbReference type="PROSITE" id="PS51194">
    <property type="entry name" value="HELICASE_CTER"/>
    <property type="match status" value="1"/>
</dbReference>
<dbReference type="EMBL" id="JADCKA010000011">
    <property type="protein sequence ID" value="MBE5035918.1"/>
    <property type="molecule type" value="Genomic_DNA"/>
</dbReference>
<evidence type="ECO:0000256" key="7">
    <source>
        <dbReference type="ARBA" id="ARBA00022840"/>
    </source>
</evidence>
<comment type="catalytic activity">
    <reaction evidence="14 15">
        <text>ATP + H2O = ADP + phosphate + H(+)</text>
        <dbReference type="Rhea" id="RHEA:13065"/>
        <dbReference type="ChEBI" id="CHEBI:15377"/>
        <dbReference type="ChEBI" id="CHEBI:15378"/>
        <dbReference type="ChEBI" id="CHEBI:30616"/>
        <dbReference type="ChEBI" id="CHEBI:43474"/>
        <dbReference type="ChEBI" id="CHEBI:456216"/>
        <dbReference type="EC" id="5.6.2.4"/>
    </reaction>
</comment>
<evidence type="ECO:0000256" key="15">
    <source>
        <dbReference type="RuleBase" id="RU363016"/>
    </source>
</evidence>
<dbReference type="PANTHER" id="PTHR47964:SF1">
    <property type="entry name" value="ATP-DEPENDENT DNA HELICASE HOMOLOG RECG, CHLOROPLASTIC"/>
    <property type="match status" value="1"/>
</dbReference>
<dbReference type="Pfam" id="PF17191">
    <property type="entry name" value="RecG_wedge"/>
    <property type="match status" value="1"/>
</dbReference>
<keyword evidence="7 15" id="KW-0067">ATP-binding</keyword>
<evidence type="ECO:0000256" key="4">
    <source>
        <dbReference type="ARBA" id="ARBA00022763"/>
    </source>
</evidence>
<dbReference type="NCBIfam" id="NF008168">
    <property type="entry name" value="PRK10917.2-2"/>
    <property type="match status" value="1"/>
</dbReference>
<keyword evidence="8" id="KW-0238">DNA-binding</keyword>
<protein>
    <recommendedName>
        <fullName evidence="2 15">ATP-dependent DNA helicase RecG</fullName>
        <ecNumber evidence="13 15">5.6.2.4</ecNumber>
    </recommendedName>
</protein>
<keyword evidence="11" id="KW-0413">Isomerase</keyword>
<dbReference type="Pfam" id="PF00270">
    <property type="entry name" value="DEAD"/>
    <property type="match status" value="1"/>
</dbReference>
<evidence type="ECO:0000256" key="5">
    <source>
        <dbReference type="ARBA" id="ARBA00022801"/>
    </source>
</evidence>
<dbReference type="InterPro" id="IPR012340">
    <property type="entry name" value="NA-bd_OB-fold"/>
</dbReference>
<dbReference type="InterPro" id="IPR004609">
    <property type="entry name" value="ATP-dep_DNA_helicase_RecG"/>
</dbReference>
<dbReference type="EC" id="5.6.2.4" evidence="13 15"/>
<organism evidence="18 19">
    <name type="scientific">Gallibacter intestinalis</name>
    <dbReference type="NCBI Taxonomy" id="2779356"/>
    <lineage>
        <taxon>Bacteria</taxon>
        <taxon>Bacillati</taxon>
        <taxon>Bacillota</taxon>
        <taxon>Clostridia</taxon>
        <taxon>Eubacteriales</taxon>
        <taxon>Eubacteriaceae</taxon>
        <taxon>Gallibacter</taxon>
    </lineage>
</organism>
<dbReference type="PROSITE" id="PS51192">
    <property type="entry name" value="HELICASE_ATP_BIND_1"/>
    <property type="match status" value="1"/>
</dbReference>
<evidence type="ECO:0000256" key="8">
    <source>
        <dbReference type="ARBA" id="ARBA00023125"/>
    </source>
</evidence>
<dbReference type="Pfam" id="PF00271">
    <property type="entry name" value="Helicase_C"/>
    <property type="match status" value="1"/>
</dbReference>
<evidence type="ECO:0000256" key="1">
    <source>
        <dbReference type="ARBA" id="ARBA00007504"/>
    </source>
</evidence>
<dbReference type="SUPFAM" id="SSF50249">
    <property type="entry name" value="Nucleic acid-binding proteins"/>
    <property type="match status" value="1"/>
</dbReference>
<evidence type="ECO:0000256" key="12">
    <source>
        <dbReference type="ARBA" id="ARBA00034617"/>
    </source>
</evidence>
<dbReference type="RefSeq" id="WP_226385566.1">
    <property type="nucleotide sequence ID" value="NZ_JADCKA010000011.1"/>
</dbReference>
<dbReference type="GO" id="GO:0003678">
    <property type="term" value="F:DNA helicase activity"/>
    <property type="evidence" value="ECO:0007669"/>
    <property type="project" value="UniProtKB-EC"/>
</dbReference>
<reference evidence="18 19" key="1">
    <citation type="submission" date="2020-10" db="EMBL/GenBank/DDBJ databases">
        <title>ChiBAC.</title>
        <authorList>
            <person name="Zenner C."/>
            <person name="Hitch T.C.A."/>
            <person name="Clavel T."/>
        </authorList>
    </citation>
    <scope>NUCLEOTIDE SEQUENCE [LARGE SCALE GENOMIC DNA]</scope>
    <source>
        <strain evidence="18 19">DSM 108706</strain>
    </source>
</reference>
<feature type="domain" description="Helicase ATP-binding" evidence="16">
    <location>
        <begin position="258"/>
        <end position="419"/>
    </location>
</feature>
<dbReference type="SUPFAM" id="SSF52540">
    <property type="entry name" value="P-loop containing nucleoside triphosphate hydrolases"/>
    <property type="match status" value="2"/>
</dbReference>
<keyword evidence="19" id="KW-1185">Reference proteome</keyword>
<comment type="similarity">
    <text evidence="1 15">Belongs to the helicase family. RecG subfamily.</text>
</comment>